<keyword evidence="5" id="KW-1185">Reference proteome</keyword>
<comment type="subcellular location">
    <subcellularLocation>
        <location evidence="1">Secreted</location>
    </subcellularLocation>
</comment>
<gene>
    <name evidence="4" type="ORF">KCG35_16945</name>
</gene>
<feature type="domain" description="NodB homology" evidence="3">
    <location>
        <begin position="112"/>
        <end position="355"/>
    </location>
</feature>
<dbReference type="PROSITE" id="PS51677">
    <property type="entry name" value="NODB"/>
    <property type="match status" value="1"/>
</dbReference>
<dbReference type="Gene3D" id="3.20.20.370">
    <property type="entry name" value="Glycoside hydrolase/deacetylase"/>
    <property type="match status" value="1"/>
</dbReference>
<dbReference type="Proteomes" id="UP000690515">
    <property type="component" value="Unassembled WGS sequence"/>
</dbReference>
<dbReference type="SUPFAM" id="SSF88713">
    <property type="entry name" value="Glycoside hydrolase/deacetylase"/>
    <property type="match status" value="1"/>
</dbReference>
<keyword evidence="2" id="KW-0732">Signal</keyword>
<organism evidence="4 5">
    <name type="scientific">Zooshikella harenae</name>
    <dbReference type="NCBI Taxonomy" id="2827238"/>
    <lineage>
        <taxon>Bacteria</taxon>
        <taxon>Pseudomonadati</taxon>
        <taxon>Pseudomonadota</taxon>
        <taxon>Gammaproteobacteria</taxon>
        <taxon>Oceanospirillales</taxon>
        <taxon>Zooshikellaceae</taxon>
        <taxon>Zooshikella</taxon>
    </lineage>
</organism>
<dbReference type="PANTHER" id="PTHR34216">
    <property type="match status" value="1"/>
</dbReference>
<evidence type="ECO:0000256" key="2">
    <source>
        <dbReference type="ARBA" id="ARBA00022729"/>
    </source>
</evidence>
<sequence>MLDDNVNKFGMTNWAPLKRHIKQSLGYLTLRTPLRKFVMPYEGALIFTGHRVLPLSQLQGYYDPGTVIAAEFWPKWLDVMQDLFEFISLDELQNLLNKRSVSESNELNHKKRLAIMTFDDGWWDTFEYTWPPLKARNIPLTLFLPTVLINTRRLFWWQSIFDLANYDDMHAQQWITQWLSSQGVGIADLTQLNQLSWQMRIIQLPIYLSPEQLITLADAIAVQLPSQQHTLSWQQVEALSKEGVIMGSHGLDHKSLPVLTAKQMISQLSESLVTIKQHVNFVSRYFCYPYGHVCQELPPILNKCGYQGAVTTNPGWVYQATDPYFLPRINLHYNMVVRPELLGYRLLKLTLNHCA</sequence>
<evidence type="ECO:0000313" key="4">
    <source>
        <dbReference type="EMBL" id="MBU2712757.1"/>
    </source>
</evidence>
<dbReference type="Pfam" id="PF01522">
    <property type="entry name" value="Polysacc_deac_1"/>
    <property type="match status" value="1"/>
</dbReference>
<proteinExistence type="predicted"/>
<name>A0ABS5ZFB4_9GAMM</name>
<comment type="caution">
    <text evidence="4">The sequence shown here is derived from an EMBL/GenBank/DDBJ whole genome shotgun (WGS) entry which is preliminary data.</text>
</comment>
<accession>A0ABS5ZFB4</accession>
<dbReference type="CDD" id="cd10918">
    <property type="entry name" value="CE4_NodB_like_5s_6s"/>
    <property type="match status" value="1"/>
</dbReference>
<dbReference type="InterPro" id="IPR002509">
    <property type="entry name" value="NODB_dom"/>
</dbReference>
<dbReference type="InterPro" id="IPR011330">
    <property type="entry name" value="Glyco_hydro/deAcase_b/a-brl"/>
</dbReference>
<dbReference type="PANTHER" id="PTHR34216:SF3">
    <property type="entry name" value="POLY-BETA-1,6-N-ACETYL-D-GLUCOSAMINE N-DEACETYLASE"/>
    <property type="match status" value="1"/>
</dbReference>
<evidence type="ECO:0000256" key="1">
    <source>
        <dbReference type="ARBA" id="ARBA00004613"/>
    </source>
</evidence>
<reference evidence="4 5" key="1">
    <citation type="submission" date="2021-04" db="EMBL/GenBank/DDBJ databases">
        <authorList>
            <person name="Pira H."/>
            <person name="Risdian C."/>
            <person name="Wink J."/>
        </authorList>
    </citation>
    <scope>NUCLEOTIDE SEQUENCE [LARGE SCALE GENOMIC DNA]</scope>
    <source>
        <strain evidence="4 5">WH53</strain>
    </source>
</reference>
<protein>
    <submittedName>
        <fullName evidence="4">Polysaccharide deacetylase family protein</fullName>
    </submittedName>
</protein>
<dbReference type="InterPro" id="IPR051398">
    <property type="entry name" value="Polysacch_Deacetylase"/>
</dbReference>
<dbReference type="RefSeq" id="WP_215820984.1">
    <property type="nucleotide sequence ID" value="NZ_JAGSOY010000047.1"/>
</dbReference>
<evidence type="ECO:0000259" key="3">
    <source>
        <dbReference type="PROSITE" id="PS51677"/>
    </source>
</evidence>
<dbReference type="EMBL" id="JAGSOY010000047">
    <property type="protein sequence ID" value="MBU2712757.1"/>
    <property type="molecule type" value="Genomic_DNA"/>
</dbReference>
<evidence type="ECO:0000313" key="5">
    <source>
        <dbReference type="Proteomes" id="UP000690515"/>
    </source>
</evidence>